<protein>
    <recommendedName>
        <fullName evidence="13">Mitochondrial import receptor subunit TOM40 homolog</fullName>
    </recommendedName>
</protein>
<evidence type="ECO:0000256" key="1">
    <source>
        <dbReference type="ARBA" id="ARBA00004374"/>
    </source>
</evidence>
<evidence type="ECO:0008006" key="13">
    <source>
        <dbReference type="Google" id="ProtNLM"/>
    </source>
</evidence>
<keyword evidence="6" id="KW-1000">Mitochondrion outer membrane</keyword>
<dbReference type="GO" id="GO:0008320">
    <property type="term" value="F:protein transmembrane transporter activity"/>
    <property type="evidence" value="ECO:0007669"/>
    <property type="project" value="InterPro"/>
</dbReference>
<dbReference type="Pfam" id="PF01459">
    <property type="entry name" value="Porin_3"/>
    <property type="match status" value="1"/>
</dbReference>
<keyword evidence="4" id="KW-1134">Transmembrane beta strand</keyword>
<feature type="compositionally biased region" description="Polar residues" evidence="10">
    <location>
        <begin position="12"/>
        <end position="24"/>
    </location>
</feature>
<dbReference type="CDD" id="cd07305">
    <property type="entry name" value="Porin3_Tom40"/>
    <property type="match status" value="1"/>
</dbReference>
<proteinExistence type="inferred from homology"/>
<dbReference type="InterPro" id="IPR023614">
    <property type="entry name" value="Porin_dom_sf"/>
</dbReference>
<evidence type="ECO:0000256" key="8">
    <source>
        <dbReference type="ARBA" id="ARBA00023128"/>
    </source>
</evidence>
<evidence type="ECO:0000256" key="5">
    <source>
        <dbReference type="ARBA" id="ARBA00022692"/>
    </source>
</evidence>
<feature type="region of interest" description="Disordered" evidence="10">
    <location>
        <begin position="36"/>
        <end position="57"/>
    </location>
</feature>
<dbReference type="OrthoDB" id="19656at2759"/>
<evidence type="ECO:0000256" key="7">
    <source>
        <dbReference type="ARBA" id="ARBA00022927"/>
    </source>
</evidence>
<comment type="similarity">
    <text evidence="2">Belongs to the Tom40 family.</text>
</comment>
<evidence type="ECO:0000256" key="6">
    <source>
        <dbReference type="ARBA" id="ARBA00022787"/>
    </source>
</evidence>
<dbReference type="EMBL" id="CAJHNH020000140">
    <property type="protein sequence ID" value="CAG5115617.1"/>
    <property type="molecule type" value="Genomic_DNA"/>
</dbReference>
<keyword evidence="3" id="KW-0813">Transport</keyword>
<dbReference type="InterPro" id="IPR037930">
    <property type="entry name" value="Tom40"/>
</dbReference>
<reference evidence="11" key="1">
    <citation type="submission" date="2021-04" db="EMBL/GenBank/DDBJ databases">
        <authorList>
            <consortium name="Molecular Ecology Group"/>
        </authorList>
    </citation>
    <scope>NUCLEOTIDE SEQUENCE</scope>
</reference>
<dbReference type="InterPro" id="IPR027246">
    <property type="entry name" value="Porin_Euk/Tom40"/>
</dbReference>
<feature type="compositionally biased region" description="Basic and acidic residues" evidence="10">
    <location>
        <begin position="1"/>
        <end position="11"/>
    </location>
</feature>
<comment type="caution">
    <text evidence="11">The sequence shown here is derived from an EMBL/GenBank/DDBJ whole genome shotgun (WGS) entry which is preliminary data.</text>
</comment>
<name>A0A8S3YET4_9EUPU</name>
<evidence type="ECO:0000256" key="3">
    <source>
        <dbReference type="ARBA" id="ARBA00022448"/>
    </source>
</evidence>
<feature type="region of interest" description="Disordered" evidence="10">
    <location>
        <begin position="1"/>
        <end position="24"/>
    </location>
</feature>
<evidence type="ECO:0000313" key="12">
    <source>
        <dbReference type="Proteomes" id="UP000678393"/>
    </source>
</evidence>
<keyword evidence="12" id="KW-1185">Reference proteome</keyword>
<dbReference type="Gene3D" id="2.40.160.10">
    <property type="entry name" value="Porin"/>
    <property type="match status" value="1"/>
</dbReference>
<gene>
    <name evidence="11" type="ORF">CUNI_LOCUS1175</name>
</gene>
<evidence type="ECO:0000256" key="4">
    <source>
        <dbReference type="ARBA" id="ARBA00022452"/>
    </source>
</evidence>
<evidence type="ECO:0000256" key="9">
    <source>
        <dbReference type="ARBA" id="ARBA00023136"/>
    </source>
</evidence>
<comment type="subcellular location">
    <subcellularLocation>
        <location evidence="1">Mitochondrion outer membrane</location>
        <topology evidence="1">Multi-pass membrane protein</topology>
    </subcellularLocation>
</comment>
<accession>A0A8S3YET4</accession>
<keyword evidence="7" id="KW-0653">Protein transport</keyword>
<keyword evidence="9" id="KW-0472">Membrane</keyword>
<dbReference type="GO" id="GO:0030150">
    <property type="term" value="P:protein import into mitochondrial matrix"/>
    <property type="evidence" value="ECO:0007669"/>
    <property type="project" value="InterPro"/>
</dbReference>
<dbReference type="Proteomes" id="UP000678393">
    <property type="component" value="Unassembled WGS sequence"/>
</dbReference>
<organism evidence="11 12">
    <name type="scientific">Candidula unifasciata</name>
    <dbReference type="NCBI Taxonomy" id="100452"/>
    <lineage>
        <taxon>Eukaryota</taxon>
        <taxon>Metazoa</taxon>
        <taxon>Spiralia</taxon>
        <taxon>Lophotrochozoa</taxon>
        <taxon>Mollusca</taxon>
        <taxon>Gastropoda</taxon>
        <taxon>Heterobranchia</taxon>
        <taxon>Euthyneura</taxon>
        <taxon>Panpulmonata</taxon>
        <taxon>Eupulmonata</taxon>
        <taxon>Stylommatophora</taxon>
        <taxon>Helicina</taxon>
        <taxon>Helicoidea</taxon>
        <taxon>Geomitridae</taxon>
        <taxon>Candidula</taxon>
    </lineage>
</organism>
<dbReference type="AlphaFoldDB" id="A0A8S3YET4"/>
<keyword evidence="5" id="KW-0812">Transmembrane</keyword>
<keyword evidence="8" id="KW-0496">Mitochondrion</keyword>
<sequence>MRHSHVREYSKSHVNQTLPPVGNTNTAKVDVEHVQPSQLATETMPPSALNQDVGDSKTSLPLPNPGLYEDLHKTTRELFPQVFEGAKLVISKGLSSHFQVNHTLAVGTNTPYLYRFGTTYIGTKRMSPTEAFPVLLGDADTCGNVNAHFMHAITDRFRMKLLTQFQPSKCVNHQLSFDYKGGDYTLALTAGNLDPISLTGMLVCHYMQSVTQSLSLGAEIMYQRGSHIPEGEVGVMSLASRWVGQRWQLSANVSPMTGNLHACMYKKLHECLQVGTELDSNVNTRESTGTVVCQLDIPVADVTLRGQVDNNWFVSAVLEKKLASMPVTLSFSGCVSCVKNYYRVGMGVILG</sequence>
<evidence type="ECO:0000256" key="10">
    <source>
        <dbReference type="SAM" id="MobiDB-lite"/>
    </source>
</evidence>
<dbReference type="PANTHER" id="PTHR10802">
    <property type="entry name" value="MITOCHONDRIAL IMPORT RECEPTOR SUBUNIT TOM40"/>
    <property type="match status" value="1"/>
</dbReference>
<evidence type="ECO:0000313" key="11">
    <source>
        <dbReference type="EMBL" id="CAG5115617.1"/>
    </source>
</evidence>
<evidence type="ECO:0000256" key="2">
    <source>
        <dbReference type="ARBA" id="ARBA00010510"/>
    </source>
</evidence>
<dbReference type="GO" id="GO:0005741">
    <property type="term" value="C:mitochondrial outer membrane"/>
    <property type="evidence" value="ECO:0007669"/>
    <property type="project" value="UniProtKB-SubCell"/>
</dbReference>